<dbReference type="Proteomes" id="UP000175616">
    <property type="component" value="Unassembled WGS sequence"/>
</dbReference>
<dbReference type="Pfam" id="PF07693">
    <property type="entry name" value="KAP_NTPase"/>
    <property type="match status" value="1"/>
</dbReference>
<dbReference type="InterPro" id="IPR052754">
    <property type="entry name" value="NTPase_KAP_P-loop"/>
</dbReference>
<dbReference type="SUPFAM" id="SSF52540">
    <property type="entry name" value="P-loop containing nucleoside triphosphate hydrolases"/>
    <property type="match status" value="1"/>
</dbReference>
<dbReference type="AlphaFoldDB" id="A0A1E7YQN0"/>
<comment type="caution">
    <text evidence="2">The sequence shown here is derived from an EMBL/GenBank/DDBJ whole genome shotgun (WGS) entry which is preliminary data.</text>
</comment>
<accession>A0A1E7YQN0</accession>
<evidence type="ECO:0000259" key="1">
    <source>
        <dbReference type="Pfam" id="PF07693"/>
    </source>
</evidence>
<organism evidence="2 3">
    <name type="scientific">Acidithiobacillus caldus</name>
    <dbReference type="NCBI Taxonomy" id="33059"/>
    <lineage>
        <taxon>Bacteria</taxon>
        <taxon>Pseudomonadati</taxon>
        <taxon>Pseudomonadota</taxon>
        <taxon>Acidithiobacillia</taxon>
        <taxon>Acidithiobacillales</taxon>
        <taxon>Acidithiobacillaceae</taxon>
        <taxon>Acidithiobacillus</taxon>
    </lineage>
</organism>
<evidence type="ECO:0000313" key="2">
    <source>
        <dbReference type="EMBL" id="OFC38207.1"/>
    </source>
</evidence>
<feature type="domain" description="KAP NTPase" evidence="1">
    <location>
        <begin position="21"/>
        <end position="302"/>
    </location>
</feature>
<dbReference type="Gene3D" id="3.40.50.300">
    <property type="entry name" value="P-loop containing nucleotide triphosphate hydrolases"/>
    <property type="match status" value="1"/>
</dbReference>
<dbReference type="PANTHER" id="PTHR22674">
    <property type="entry name" value="NTPASE, KAP FAMILY P-LOOP DOMAIN-CONTAINING 1"/>
    <property type="match status" value="1"/>
</dbReference>
<dbReference type="InterPro" id="IPR027417">
    <property type="entry name" value="P-loop_NTPase"/>
</dbReference>
<dbReference type="PANTHER" id="PTHR22674:SF6">
    <property type="entry name" value="NTPASE KAP FAMILY P-LOOP DOMAIN-CONTAINING PROTEIN 1"/>
    <property type="match status" value="1"/>
</dbReference>
<evidence type="ECO:0000313" key="3">
    <source>
        <dbReference type="Proteomes" id="UP000175616"/>
    </source>
</evidence>
<proteinExistence type="predicted"/>
<protein>
    <submittedName>
        <fullName evidence="2">NTPase</fullName>
    </submittedName>
</protein>
<name>A0A1E7YQN0_9PROT</name>
<dbReference type="InterPro" id="IPR011646">
    <property type="entry name" value="KAP_P-loop"/>
</dbReference>
<reference evidence="2 3" key="1">
    <citation type="submission" date="2016-06" db="EMBL/GenBank/DDBJ databases">
        <title>Gene turnover analysis identifies the evolutionary adaptation of the extremophile Acidithiobacillus caldus.</title>
        <authorList>
            <person name="Zhang X."/>
        </authorList>
    </citation>
    <scope>NUCLEOTIDE SEQUENCE [LARGE SCALE GENOMIC DNA]</scope>
    <source>
        <strain evidence="2 3">DX</strain>
    </source>
</reference>
<dbReference type="RefSeq" id="WP_070113904.1">
    <property type="nucleotide sequence ID" value="NZ_LZYE01000055.1"/>
</dbReference>
<sequence length="713" mass="79343">MTALSADRPSTDPKDDLFGHAPFAKSLADSICRYPGGDGLVLALYGPWGSGKSTVLSYVGHYLDQLPEGERPAVVTFNPWWFSGQENLARAFLGQLRAVLPTKSEKFEKLGDLLGDFAEGIGGLIDLSGVTGGAAAKLGKLIGMATKRKPKDVPALKAEICTVLKEAGKRILVVIDDIDRLTPEETRQLFTVIKALADFPNVVYLLAFDREVAAQAIEQQGGLPGERYLEKIIQVPFELPPVDRVALRRALFERLDQVLGDTPEGLFDRSYWTNVFFDGIDPMIQVPRDVVRFTNTLSVTYPAVRGEVNPVDFIALEAIRVFLPDLYDVIRANPDRFSGHSRDDGYEGGRDAAQAFHQRWASEIPEPLRASTQALLERIFPKIGQMGYGPDWLIEWRRNLRACHPEVFPIYFRLTVPPGAVSRQEVAALLSLAGTPADFGNALVRAKSERRLDGLSKARALLERLMDHVEKDIPEANVPTVIHSLFDVGDALIDPDDERGMFDFGNVSRAARPVYHLLKRLPSDRRAAVLASAIEAGRAVAVQAWLLRSLDDEATKAKDSNETTLLPAEEVSKLKRVWLDRVRTLSGEAGFLDHPELPRLLATWKRWADGAEVRAWCDRVTTSDGGLLALLSKFLRHTKSQTMGDWAVRLRPCLDPRWLSDYIDTEATAERLRRLQQDGQVSDAMREAVTQYLKEHEMLKSGKDPDGFTAFND</sequence>
<dbReference type="EMBL" id="LZYE01000055">
    <property type="protein sequence ID" value="OFC38207.1"/>
    <property type="molecule type" value="Genomic_DNA"/>
</dbReference>
<gene>
    <name evidence="2" type="ORF">BAE27_02670</name>
</gene>